<feature type="site" description="Deprotonates C-terminal active site Cys" evidence="9">
    <location>
        <position position="24"/>
    </location>
</feature>
<feature type="active site" description="Nucleophile" evidence="9">
    <location>
        <position position="30"/>
    </location>
</feature>
<dbReference type="Proteomes" id="UP000294682">
    <property type="component" value="Unassembled WGS sequence"/>
</dbReference>
<organism evidence="12 13">
    <name type="scientific">Harryflintia acetispora</name>
    <dbReference type="NCBI Taxonomy" id="1849041"/>
    <lineage>
        <taxon>Bacteria</taxon>
        <taxon>Bacillati</taxon>
        <taxon>Bacillota</taxon>
        <taxon>Clostridia</taxon>
        <taxon>Eubacteriales</taxon>
        <taxon>Oscillospiraceae</taxon>
        <taxon>Harryflintia</taxon>
    </lineage>
</organism>
<protein>
    <recommendedName>
        <fullName evidence="2 7">Thioredoxin</fullName>
    </recommendedName>
</protein>
<dbReference type="NCBIfam" id="TIGR01068">
    <property type="entry name" value="thioredoxin"/>
    <property type="match status" value="1"/>
</dbReference>
<evidence type="ECO:0000256" key="2">
    <source>
        <dbReference type="ARBA" id="ARBA00020570"/>
    </source>
</evidence>
<comment type="caution">
    <text evidence="12">The sequence shown here is derived from an EMBL/GenBank/DDBJ whole genome shotgun (WGS) entry which is preliminary data.</text>
</comment>
<dbReference type="SUPFAM" id="SSF52833">
    <property type="entry name" value="Thioredoxin-like"/>
    <property type="match status" value="1"/>
</dbReference>
<sequence>MALQHWTEETFQQAEEQGVTALVDFYADWCGPCKMLGPIVEQLAGEITDGTLIGKVNIDENPAVAQKFGVMSIPTVVVLKDGKEVARSVGFTSKDKLVSLLAQAK</sequence>
<evidence type="ECO:0000259" key="11">
    <source>
        <dbReference type="PROSITE" id="PS51352"/>
    </source>
</evidence>
<evidence type="ECO:0000256" key="10">
    <source>
        <dbReference type="PIRSR" id="PIRSR000077-4"/>
    </source>
</evidence>
<keyword evidence="4" id="KW-0249">Electron transport</keyword>
<dbReference type="PIRSF" id="PIRSF000077">
    <property type="entry name" value="Thioredoxin"/>
    <property type="match status" value="1"/>
</dbReference>
<dbReference type="InterPro" id="IPR013766">
    <property type="entry name" value="Thioredoxin_domain"/>
</dbReference>
<keyword evidence="3" id="KW-0813">Transport</keyword>
<dbReference type="GO" id="GO:0005829">
    <property type="term" value="C:cytosol"/>
    <property type="evidence" value="ECO:0007669"/>
    <property type="project" value="TreeGrafter"/>
</dbReference>
<keyword evidence="5 10" id="KW-1015">Disulfide bond</keyword>
<dbReference type="PRINTS" id="PR00421">
    <property type="entry name" value="THIOREDOXIN"/>
</dbReference>
<evidence type="ECO:0000313" key="12">
    <source>
        <dbReference type="EMBL" id="TCL40848.1"/>
    </source>
</evidence>
<feature type="disulfide bond" description="Redox-active" evidence="10">
    <location>
        <begin position="30"/>
        <end position="33"/>
    </location>
</feature>
<evidence type="ECO:0000256" key="7">
    <source>
        <dbReference type="NCBIfam" id="TIGR01068"/>
    </source>
</evidence>
<dbReference type="GO" id="GO:0045454">
    <property type="term" value="P:cell redox homeostasis"/>
    <property type="evidence" value="ECO:0007669"/>
    <property type="project" value="TreeGrafter"/>
</dbReference>
<dbReference type="GO" id="GO:0015035">
    <property type="term" value="F:protein-disulfide reductase activity"/>
    <property type="evidence" value="ECO:0007669"/>
    <property type="project" value="UniProtKB-UniRule"/>
</dbReference>
<evidence type="ECO:0000256" key="5">
    <source>
        <dbReference type="ARBA" id="ARBA00023157"/>
    </source>
</evidence>
<dbReference type="EMBL" id="SLUK01000017">
    <property type="protein sequence ID" value="TCL40848.1"/>
    <property type="molecule type" value="Genomic_DNA"/>
</dbReference>
<evidence type="ECO:0000256" key="3">
    <source>
        <dbReference type="ARBA" id="ARBA00022448"/>
    </source>
</evidence>
<dbReference type="FunFam" id="3.40.30.10:FF:000001">
    <property type="entry name" value="Thioredoxin"/>
    <property type="match status" value="1"/>
</dbReference>
<evidence type="ECO:0000256" key="8">
    <source>
        <dbReference type="PIRNR" id="PIRNR000077"/>
    </source>
</evidence>
<feature type="domain" description="Thioredoxin" evidence="11">
    <location>
        <begin position="1"/>
        <end position="105"/>
    </location>
</feature>
<dbReference type="Pfam" id="PF00085">
    <property type="entry name" value="Thioredoxin"/>
    <property type="match status" value="1"/>
</dbReference>
<evidence type="ECO:0000256" key="6">
    <source>
        <dbReference type="ARBA" id="ARBA00023284"/>
    </source>
</evidence>
<evidence type="ECO:0000256" key="4">
    <source>
        <dbReference type="ARBA" id="ARBA00022982"/>
    </source>
</evidence>
<name>A0A9X8UGF1_9FIRM</name>
<proteinExistence type="inferred from homology"/>
<dbReference type="PANTHER" id="PTHR45663:SF11">
    <property type="entry name" value="GEO12009P1"/>
    <property type="match status" value="1"/>
</dbReference>
<dbReference type="Gene3D" id="3.40.30.10">
    <property type="entry name" value="Glutaredoxin"/>
    <property type="match status" value="1"/>
</dbReference>
<reference evidence="12 13" key="1">
    <citation type="submission" date="2019-03" db="EMBL/GenBank/DDBJ databases">
        <title>Genomic Encyclopedia of Type Strains, Phase IV (KMG-IV): sequencing the most valuable type-strain genomes for metagenomic binning, comparative biology and taxonomic classification.</title>
        <authorList>
            <person name="Goeker M."/>
        </authorList>
    </citation>
    <scope>NUCLEOTIDE SEQUENCE [LARGE SCALE GENOMIC DNA]</scope>
    <source>
        <strain evidence="12 13">DSM 100433</strain>
    </source>
</reference>
<feature type="site" description="Contributes to redox potential value" evidence="9">
    <location>
        <position position="32"/>
    </location>
</feature>
<dbReference type="RefSeq" id="WP_132085305.1">
    <property type="nucleotide sequence ID" value="NZ_SLUK01000017.1"/>
</dbReference>
<feature type="active site" description="Nucleophile" evidence="9">
    <location>
        <position position="33"/>
    </location>
</feature>
<feature type="site" description="Contributes to redox potential value" evidence="9">
    <location>
        <position position="31"/>
    </location>
</feature>
<dbReference type="CDD" id="cd02947">
    <property type="entry name" value="TRX_family"/>
    <property type="match status" value="1"/>
</dbReference>
<dbReference type="PANTHER" id="PTHR45663">
    <property type="entry name" value="GEO12009P1"/>
    <property type="match status" value="1"/>
</dbReference>
<evidence type="ECO:0000256" key="9">
    <source>
        <dbReference type="PIRSR" id="PIRSR000077-1"/>
    </source>
</evidence>
<dbReference type="AlphaFoldDB" id="A0A9X8UGF1"/>
<gene>
    <name evidence="12" type="ORF">EDD78_11716</name>
</gene>
<dbReference type="InterPro" id="IPR017937">
    <property type="entry name" value="Thioredoxin_CS"/>
</dbReference>
<accession>A0A9X8UGF1</accession>
<dbReference type="PROSITE" id="PS00194">
    <property type="entry name" value="THIOREDOXIN_1"/>
    <property type="match status" value="1"/>
</dbReference>
<dbReference type="InterPro" id="IPR005746">
    <property type="entry name" value="Thioredoxin"/>
</dbReference>
<keyword evidence="13" id="KW-1185">Reference proteome</keyword>
<dbReference type="InterPro" id="IPR036249">
    <property type="entry name" value="Thioredoxin-like_sf"/>
</dbReference>
<keyword evidence="6 10" id="KW-0676">Redox-active center</keyword>
<evidence type="ECO:0000256" key="1">
    <source>
        <dbReference type="ARBA" id="ARBA00008987"/>
    </source>
</evidence>
<evidence type="ECO:0000313" key="13">
    <source>
        <dbReference type="Proteomes" id="UP000294682"/>
    </source>
</evidence>
<dbReference type="PROSITE" id="PS51352">
    <property type="entry name" value="THIOREDOXIN_2"/>
    <property type="match status" value="1"/>
</dbReference>
<comment type="similarity">
    <text evidence="1 8">Belongs to the thioredoxin family.</text>
</comment>